<name>A0A849VL54_9GAMM</name>
<dbReference type="RefSeq" id="WP_171627479.1">
    <property type="nucleotide sequence ID" value="NZ_JABBPG010000009.1"/>
</dbReference>
<dbReference type="AlphaFoldDB" id="A0A849VL54"/>
<feature type="signal peptide" evidence="1">
    <location>
        <begin position="1"/>
        <end position="21"/>
    </location>
</feature>
<dbReference type="EMBL" id="JABBPG010000009">
    <property type="protein sequence ID" value="NOU52421.1"/>
    <property type="molecule type" value="Genomic_DNA"/>
</dbReference>
<dbReference type="InterPro" id="IPR029058">
    <property type="entry name" value="AB_hydrolase_fold"/>
</dbReference>
<keyword evidence="3" id="KW-1185">Reference proteome</keyword>
<comment type="caution">
    <text evidence="2">The sequence shown here is derived from an EMBL/GenBank/DDBJ whole genome shotgun (WGS) entry which is preliminary data.</text>
</comment>
<dbReference type="InterPro" id="IPR022529">
    <property type="entry name" value="DUF3530"/>
</dbReference>
<proteinExistence type="predicted"/>
<organism evidence="2 3">
    <name type="scientific">Pseudoalteromonas caenipelagi</name>
    <dbReference type="NCBI Taxonomy" id="2726988"/>
    <lineage>
        <taxon>Bacteria</taxon>
        <taxon>Pseudomonadati</taxon>
        <taxon>Pseudomonadota</taxon>
        <taxon>Gammaproteobacteria</taxon>
        <taxon>Alteromonadales</taxon>
        <taxon>Pseudoalteromonadaceae</taxon>
        <taxon>Pseudoalteromonas</taxon>
    </lineage>
</organism>
<dbReference type="SUPFAM" id="SSF53474">
    <property type="entry name" value="alpha/beta-Hydrolases"/>
    <property type="match status" value="1"/>
</dbReference>
<evidence type="ECO:0000256" key="1">
    <source>
        <dbReference type="SAM" id="SignalP"/>
    </source>
</evidence>
<keyword evidence="1" id="KW-0732">Signal</keyword>
<dbReference type="Pfam" id="PF12048">
    <property type="entry name" value="DUF3530"/>
    <property type="match status" value="1"/>
</dbReference>
<sequence length="281" mass="31865">MHFLRVVLYCVLLIFSLNSLAASAPFIMPEPRTKIEQQDLAKYFSDKLIELETDNGKVTTLFSPYMSSSKRGVVILLPSAGHGPLSVHGLSYLSQALTDDGFDTYALQTPELNWQADLFNIEPATPDKEQVYEGPWSEAMLDDYKEQLLSSFDALYQQLVITNQDQVVVVAQGVSAGVFSEYLASLPKINIDAFIAISAQLPNISRNKHLPAVLSLVSPPLLDIIYSLDNPTIHHNAKQRKRWVLRNNKYDYRQRELFGLSTEPRQHERLRKELDGFLRQL</sequence>
<evidence type="ECO:0000313" key="2">
    <source>
        <dbReference type="EMBL" id="NOU52421.1"/>
    </source>
</evidence>
<reference evidence="2 3" key="1">
    <citation type="submission" date="2020-04" db="EMBL/GenBank/DDBJ databases">
        <title>Pseudoalteromonas caenipelagi sp. nov., isolated from a tidal flat.</title>
        <authorList>
            <person name="Park S."/>
            <person name="Yoon J.-H."/>
        </authorList>
    </citation>
    <scope>NUCLEOTIDE SEQUENCE [LARGE SCALE GENOMIC DNA]</scope>
    <source>
        <strain evidence="2 3">JBTF-M23</strain>
    </source>
</reference>
<gene>
    <name evidence="2" type="ORF">HG263_18010</name>
</gene>
<feature type="chain" id="PRO_5032684854" evidence="1">
    <location>
        <begin position="22"/>
        <end position="281"/>
    </location>
</feature>
<protein>
    <submittedName>
        <fullName evidence="2">DUF3530 family protein</fullName>
    </submittedName>
</protein>
<accession>A0A849VL54</accession>
<dbReference type="Proteomes" id="UP000586305">
    <property type="component" value="Unassembled WGS sequence"/>
</dbReference>
<evidence type="ECO:0000313" key="3">
    <source>
        <dbReference type="Proteomes" id="UP000586305"/>
    </source>
</evidence>